<feature type="chain" id="PRO_5041724147" description="Lipoprotein" evidence="2">
    <location>
        <begin position="21"/>
        <end position="133"/>
    </location>
</feature>
<evidence type="ECO:0000313" key="4">
    <source>
        <dbReference type="Proteomes" id="UP001177769"/>
    </source>
</evidence>
<dbReference type="AlphaFoldDB" id="A0AA95NFU9"/>
<protein>
    <recommendedName>
        <fullName evidence="5">Lipoprotein</fullName>
    </recommendedName>
</protein>
<organism evidence="3 4">
    <name type="scientific">Paucibacter sediminis</name>
    <dbReference type="NCBI Taxonomy" id="3019553"/>
    <lineage>
        <taxon>Bacteria</taxon>
        <taxon>Pseudomonadati</taxon>
        <taxon>Pseudomonadota</taxon>
        <taxon>Betaproteobacteria</taxon>
        <taxon>Burkholderiales</taxon>
        <taxon>Sphaerotilaceae</taxon>
        <taxon>Roseateles</taxon>
    </lineage>
</organism>
<evidence type="ECO:0000256" key="2">
    <source>
        <dbReference type="SAM" id="SignalP"/>
    </source>
</evidence>
<feature type="region of interest" description="Disordered" evidence="1">
    <location>
        <begin position="22"/>
        <end position="43"/>
    </location>
</feature>
<gene>
    <name evidence="3" type="ORF">PFX98_07655</name>
</gene>
<keyword evidence="4" id="KW-1185">Reference proteome</keyword>
<evidence type="ECO:0008006" key="5">
    <source>
        <dbReference type="Google" id="ProtNLM"/>
    </source>
</evidence>
<dbReference type="PROSITE" id="PS51257">
    <property type="entry name" value="PROKAR_LIPOPROTEIN"/>
    <property type="match status" value="1"/>
</dbReference>
<sequence length="133" mass="14389">MPIKLSFALSLLCLSLSACQTTPKTESASNGPAKQERSATANVASQEDPFAYIKANWTEQSISVLAQSKLPANIQRVHMLLLTLPKVVSKSPCPMAELLEVRATVADGKEVEAWTTRVCGKVEEYLATSIPNK</sequence>
<accession>A0AA95NFU9</accession>
<evidence type="ECO:0000256" key="1">
    <source>
        <dbReference type="SAM" id="MobiDB-lite"/>
    </source>
</evidence>
<dbReference type="EMBL" id="CP116346">
    <property type="protein sequence ID" value="WIT13479.1"/>
    <property type="molecule type" value="Genomic_DNA"/>
</dbReference>
<reference evidence="3" key="1">
    <citation type="submission" date="2023-01" db="EMBL/GenBank/DDBJ databases">
        <title>Whole genome sequence of Paucibacter sp. S2-9 isolated from pond sediment.</title>
        <authorList>
            <person name="Jung J.Y."/>
        </authorList>
    </citation>
    <scope>NUCLEOTIDE SEQUENCE</scope>
    <source>
        <strain evidence="3">S2-9</strain>
    </source>
</reference>
<evidence type="ECO:0000313" key="3">
    <source>
        <dbReference type="EMBL" id="WIT13479.1"/>
    </source>
</evidence>
<dbReference type="KEGG" id="pais:PFX98_07655"/>
<keyword evidence="2" id="KW-0732">Signal</keyword>
<name>A0AA95NFU9_9BURK</name>
<proteinExistence type="predicted"/>
<dbReference type="Proteomes" id="UP001177769">
    <property type="component" value="Chromosome"/>
</dbReference>
<dbReference type="RefSeq" id="WP_285234594.1">
    <property type="nucleotide sequence ID" value="NZ_CP116346.1"/>
</dbReference>
<feature type="signal peptide" evidence="2">
    <location>
        <begin position="1"/>
        <end position="20"/>
    </location>
</feature>